<dbReference type="EMBL" id="KI657613">
    <property type="protein sequence ID" value="ETN86038.1"/>
    <property type="molecule type" value="Genomic_DNA"/>
</dbReference>
<dbReference type="KEGG" id="nai:NECAME_06113"/>
<evidence type="ECO:0000313" key="1">
    <source>
        <dbReference type="EMBL" id="ETN86038.1"/>
    </source>
</evidence>
<organism evidence="1 2">
    <name type="scientific">Necator americanus</name>
    <name type="common">Human hookworm</name>
    <dbReference type="NCBI Taxonomy" id="51031"/>
    <lineage>
        <taxon>Eukaryota</taxon>
        <taxon>Metazoa</taxon>
        <taxon>Ecdysozoa</taxon>
        <taxon>Nematoda</taxon>
        <taxon>Chromadorea</taxon>
        <taxon>Rhabditida</taxon>
        <taxon>Rhabditina</taxon>
        <taxon>Rhabditomorpha</taxon>
        <taxon>Strongyloidea</taxon>
        <taxon>Ancylostomatidae</taxon>
        <taxon>Bunostominae</taxon>
        <taxon>Necator</taxon>
    </lineage>
</organism>
<dbReference type="AlphaFoldDB" id="W2TW15"/>
<dbReference type="OrthoDB" id="5861528at2759"/>
<dbReference type="Proteomes" id="UP000053676">
    <property type="component" value="Unassembled WGS sequence"/>
</dbReference>
<sequence>MRILLTMLELTAVEVQKCEEYFQVSSRTLDSPHVTKTLSGCVSVVHQPFDLPKLLLRSERCLVILPSIENAPDLLLLAIHEELSSCFDACFLVEDVSFWTQVAPLVRLMGDFNAELPGMVCRVYMREESPWVLSIIVVPATVSSIEVLGGVPLLFCICDEPILANDLAKRRTPKSPLVLDWRLARSSSEKSEKETTEIEPPSMEWVSSTRCLEVLKENYKPERLTDVINDVYEVVICKAVVSALYTAVQSGVAIDHAVVHSILNEQCECTSLEVDGVRRSLKSFCFHLNPNAKASLLSSLGRSPSCIRLLILSGQKAFNFLKLRNNCNPSFSYCGDDKVQLSFGKILLGSFKQVPGLPYYYYTPQQ</sequence>
<gene>
    <name evidence="1" type="ORF">NECAME_06113</name>
</gene>
<name>W2TW15_NECAM</name>
<reference evidence="2" key="1">
    <citation type="journal article" date="2014" name="Nat. Genet.">
        <title>Genome of the human hookworm Necator americanus.</title>
        <authorList>
            <person name="Tang Y.T."/>
            <person name="Gao X."/>
            <person name="Rosa B.A."/>
            <person name="Abubucker S."/>
            <person name="Hallsworth-Pepin K."/>
            <person name="Martin J."/>
            <person name="Tyagi R."/>
            <person name="Heizer E."/>
            <person name="Zhang X."/>
            <person name="Bhonagiri-Palsikar V."/>
            <person name="Minx P."/>
            <person name="Warren W.C."/>
            <person name="Wang Q."/>
            <person name="Zhan B."/>
            <person name="Hotez P.J."/>
            <person name="Sternberg P.W."/>
            <person name="Dougall A."/>
            <person name="Gaze S.T."/>
            <person name="Mulvenna J."/>
            <person name="Sotillo J."/>
            <person name="Ranganathan S."/>
            <person name="Rabelo E.M."/>
            <person name="Wilson R.K."/>
            <person name="Felgner P.L."/>
            <person name="Bethony J."/>
            <person name="Hawdon J.M."/>
            <person name="Gasser R.B."/>
            <person name="Loukas A."/>
            <person name="Mitreva M."/>
        </authorList>
    </citation>
    <scope>NUCLEOTIDE SEQUENCE [LARGE SCALE GENOMIC DNA]</scope>
</reference>
<dbReference type="STRING" id="51031.W2TW15"/>
<protein>
    <submittedName>
        <fullName evidence="1">Uncharacterized protein</fullName>
    </submittedName>
</protein>
<proteinExistence type="predicted"/>
<keyword evidence="2" id="KW-1185">Reference proteome</keyword>
<evidence type="ECO:0000313" key="2">
    <source>
        <dbReference type="Proteomes" id="UP000053676"/>
    </source>
</evidence>
<accession>W2TW15</accession>